<evidence type="ECO:0000256" key="1">
    <source>
        <dbReference type="ARBA" id="ARBA00004123"/>
    </source>
</evidence>
<keyword evidence="2 4" id="KW-0507">mRNA processing</keyword>
<feature type="region of interest" description="Disordered" evidence="5">
    <location>
        <begin position="186"/>
        <end position="209"/>
    </location>
</feature>
<organism evidence="8 9">
    <name type="scientific">Tetrabaena socialis</name>
    <dbReference type="NCBI Taxonomy" id="47790"/>
    <lineage>
        <taxon>Eukaryota</taxon>
        <taxon>Viridiplantae</taxon>
        <taxon>Chlorophyta</taxon>
        <taxon>core chlorophytes</taxon>
        <taxon>Chlorophyceae</taxon>
        <taxon>CS clade</taxon>
        <taxon>Chlamydomonadales</taxon>
        <taxon>Tetrabaenaceae</taxon>
        <taxon>Tetrabaena</taxon>
    </lineage>
</organism>
<protein>
    <recommendedName>
        <fullName evidence="4">Cleavage and polyadenylation specificity factor subunit 2</fullName>
    </recommendedName>
    <alternativeName>
        <fullName evidence="4">Cleavage and polyadenylation specificity factor 100 kDa subunit</fullName>
    </alternativeName>
</protein>
<dbReference type="GO" id="GO:0006398">
    <property type="term" value="P:mRNA 3'-end processing by stem-loop binding and cleavage"/>
    <property type="evidence" value="ECO:0007669"/>
    <property type="project" value="InterPro"/>
</dbReference>
<keyword evidence="3 4" id="KW-0539">Nucleus</keyword>
<sequence>METAVRFTPLCGVSEEEPLCYLLEIDSFTILLDCGWDESFDEALLEPVKKVWGLVHCSRPCRHNGLVVLATMPSLDSGPARQLLVDWAGQPRNTIIFTERANSGTLASCLQNHVPGPEPLRLPLRLATRVPLEGEELAAWQAAKAAEAAGALEEARRAVDAMGGSGERAGRAEARHGEVGMLTAISIDPPQRHAISRPAARGPGPAPLLQLEPLLADRDAAMPGGEAAAAATAAASGSAGTGSVLLAQAGSALTLSKLKAALAAAGFESHFPSRGVLAVMAGGGAGGGTLVVTLGGGGGSTDRAHVMLEGPASEAYFKVREVIYEQFGVC</sequence>
<comment type="subcellular location">
    <subcellularLocation>
        <location evidence="1 4">Nucleus</location>
    </subcellularLocation>
</comment>
<reference evidence="8 9" key="1">
    <citation type="journal article" date="2017" name="Mol. Biol. Evol.">
        <title>The 4-celled Tetrabaena socialis nuclear genome reveals the essential components for genetic control of cell number at the origin of multicellularity in the volvocine lineage.</title>
        <authorList>
            <person name="Featherston J."/>
            <person name="Arakaki Y."/>
            <person name="Hanschen E.R."/>
            <person name="Ferris P.J."/>
            <person name="Michod R.E."/>
            <person name="Olson B.J.S.C."/>
            <person name="Nozaki H."/>
            <person name="Durand P.M."/>
        </authorList>
    </citation>
    <scope>NUCLEOTIDE SEQUENCE [LARGE SCALE GENOMIC DNA]</scope>
    <source>
        <strain evidence="8 9">NIES-571</strain>
    </source>
</reference>
<evidence type="ECO:0000256" key="5">
    <source>
        <dbReference type="SAM" id="MobiDB-lite"/>
    </source>
</evidence>
<dbReference type="Proteomes" id="UP000236333">
    <property type="component" value="Unassembled WGS sequence"/>
</dbReference>
<dbReference type="Pfam" id="PF10996">
    <property type="entry name" value="Beta-Casp"/>
    <property type="match status" value="1"/>
</dbReference>
<evidence type="ECO:0000256" key="3">
    <source>
        <dbReference type="ARBA" id="ARBA00023242"/>
    </source>
</evidence>
<evidence type="ECO:0000259" key="6">
    <source>
        <dbReference type="Pfam" id="PF10996"/>
    </source>
</evidence>
<accession>A0A2J8ABN0</accession>
<comment type="caution">
    <text evidence="8">The sequence shown here is derived from an EMBL/GenBank/DDBJ whole genome shotgun (WGS) entry which is preliminary data.</text>
</comment>
<dbReference type="OrthoDB" id="64353at2759"/>
<feature type="compositionally biased region" description="Low complexity" evidence="5">
    <location>
        <begin position="197"/>
        <end position="209"/>
    </location>
</feature>
<keyword evidence="4" id="KW-0694">RNA-binding</keyword>
<gene>
    <name evidence="8" type="ORF">TSOC_003390</name>
</gene>
<keyword evidence="9" id="KW-1185">Reference proteome</keyword>
<comment type="similarity">
    <text evidence="4">Belongs to the metallo-beta-lactamase superfamily. RNA-metabolizing metallo-beta-lactamase-like family. CPSF2/YSH1 subfamily.</text>
</comment>
<dbReference type="PANTHER" id="PTHR45922:SF1">
    <property type="entry name" value="CLEAVAGE AND POLYADENYLATION SPECIFICITY FACTOR SUBUNIT 2"/>
    <property type="match status" value="1"/>
</dbReference>
<dbReference type="Pfam" id="PF13299">
    <property type="entry name" value="CPSF100_C"/>
    <property type="match status" value="1"/>
</dbReference>
<dbReference type="GO" id="GO:0003723">
    <property type="term" value="F:RNA binding"/>
    <property type="evidence" value="ECO:0007669"/>
    <property type="project" value="UniProtKB-KW"/>
</dbReference>
<evidence type="ECO:0000313" key="9">
    <source>
        <dbReference type="Proteomes" id="UP000236333"/>
    </source>
</evidence>
<feature type="domain" description="Beta-Casp" evidence="6">
    <location>
        <begin position="64"/>
        <end position="108"/>
    </location>
</feature>
<dbReference type="InterPro" id="IPR022712">
    <property type="entry name" value="Beta_Casp"/>
</dbReference>
<evidence type="ECO:0000256" key="4">
    <source>
        <dbReference type="RuleBase" id="RU365006"/>
    </source>
</evidence>
<dbReference type="Gene3D" id="3.40.50.10890">
    <property type="match status" value="1"/>
</dbReference>
<feature type="domain" description="Cleavage and polyadenylation specificity factor 2 C-terminal" evidence="7">
    <location>
        <begin position="253"/>
        <end position="327"/>
    </location>
</feature>
<evidence type="ECO:0000256" key="2">
    <source>
        <dbReference type="ARBA" id="ARBA00022664"/>
    </source>
</evidence>
<dbReference type="InterPro" id="IPR027075">
    <property type="entry name" value="CPSF2"/>
</dbReference>
<dbReference type="InterPro" id="IPR025069">
    <property type="entry name" value="Cpsf2_C"/>
</dbReference>
<evidence type="ECO:0000259" key="7">
    <source>
        <dbReference type="Pfam" id="PF13299"/>
    </source>
</evidence>
<proteinExistence type="inferred from homology"/>
<dbReference type="GO" id="GO:0005847">
    <property type="term" value="C:mRNA cleavage and polyadenylation specificity factor complex"/>
    <property type="evidence" value="ECO:0007669"/>
    <property type="project" value="InterPro"/>
</dbReference>
<dbReference type="InterPro" id="IPR036866">
    <property type="entry name" value="RibonucZ/Hydroxyglut_hydro"/>
</dbReference>
<evidence type="ECO:0000313" key="8">
    <source>
        <dbReference type="EMBL" id="PNH09934.1"/>
    </source>
</evidence>
<name>A0A2J8ABN0_9CHLO</name>
<dbReference type="SUPFAM" id="SSF56281">
    <property type="entry name" value="Metallo-hydrolase/oxidoreductase"/>
    <property type="match status" value="2"/>
</dbReference>
<dbReference type="EMBL" id="PGGS01000073">
    <property type="protein sequence ID" value="PNH09934.1"/>
    <property type="molecule type" value="Genomic_DNA"/>
</dbReference>
<dbReference type="PANTHER" id="PTHR45922">
    <property type="entry name" value="CLEAVAGE AND POLYADENYLATION SPECIFICITY FACTOR SUBUNIT 2"/>
    <property type="match status" value="1"/>
</dbReference>
<dbReference type="AlphaFoldDB" id="A0A2J8ABN0"/>